<feature type="region of interest" description="Disordered" evidence="1">
    <location>
        <begin position="441"/>
        <end position="465"/>
    </location>
</feature>
<evidence type="ECO:0000256" key="1">
    <source>
        <dbReference type="SAM" id="MobiDB-lite"/>
    </source>
</evidence>
<protein>
    <submittedName>
        <fullName evidence="3">Inner membrane CreD family protein</fullName>
    </submittedName>
</protein>
<keyword evidence="2" id="KW-0812">Transmembrane</keyword>
<feature type="transmembrane region" description="Helical" evidence="2">
    <location>
        <begin position="302"/>
        <end position="324"/>
    </location>
</feature>
<organism evidence="3 4">
    <name type="scientific">Rubrivirga litoralis</name>
    <dbReference type="NCBI Taxonomy" id="3075598"/>
    <lineage>
        <taxon>Bacteria</taxon>
        <taxon>Pseudomonadati</taxon>
        <taxon>Rhodothermota</taxon>
        <taxon>Rhodothermia</taxon>
        <taxon>Rhodothermales</taxon>
        <taxon>Rubricoccaceae</taxon>
        <taxon>Rubrivirga</taxon>
    </lineage>
</organism>
<dbReference type="EMBL" id="JAVRHT010000015">
    <property type="protein sequence ID" value="MDT0631650.1"/>
    <property type="molecule type" value="Genomic_DNA"/>
</dbReference>
<gene>
    <name evidence="3" type="ORF">RM540_07790</name>
</gene>
<feature type="transmembrane region" description="Helical" evidence="2">
    <location>
        <begin position="355"/>
        <end position="375"/>
    </location>
</feature>
<comment type="caution">
    <text evidence="3">The sequence shown here is derived from an EMBL/GenBank/DDBJ whole genome shotgun (WGS) entry which is preliminary data.</text>
</comment>
<evidence type="ECO:0000256" key="2">
    <source>
        <dbReference type="SAM" id="Phobius"/>
    </source>
</evidence>
<dbReference type="InterPro" id="IPR010364">
    <property type="entry name" value="Uncharacterised_IM_CreD"/>
</dbReference>
<reference evidence="3 4" key="1">
    <citation type="submission" date="2023-09" db="EMBL/GenBank/DDBJ databases">
        <authorList>
            <person name="Rey-Velasco X."/>
        </authorList>
    </citation>
    <scope>NUCLEOTIDE SEQUENCE [LARGE SCALE GENOMIC DNA]</scope>
    <source>
        <strain evidence="3 4">F394</strain>
    </source>
</reference>
<keyword evidence="4" id="KW-1185">Reference proteome</keyword>
<feature type="transmembrane region" description="Helical" evidence="2">
    <location>
        <begin position="331"/>
        <end position="349"/>
    </location>
</feature>
<dbReference type="PANTHER" id="PTHR30092">
    <property type="entry name" value="INNER MEMBRANE PROTEIN CRED"/>
    <property type="match status" value="1"/>
</dbReference>
<feature type="transmembrane region" description="Helical" evidence="2">
    <location>
        <begin position="382"/>
        <end position="403"/>
    </location>
</feature>
<dbReference type="RefSeq" id="WP_311662992.1">
    <property type="nucleotide sequence ID" value="NZ_JAVRHT010000015.1"/>
</dbReference>
<evidence type="ECO:0000313" key="4">
    <source>
        <dbReference type="Proteomes" id="UP001267426"/>
    </source>
</evidence>
<proteinExistence type="predicted"/>
<evidence type="ECO:0000313" key="3">
    <source>
        <dbReference type="EMBL" id="MDT0631650.1"/>
    </source>
</evidence>
<dbReference type="PANTHER" id="PTHR30092:SF0">
    <property type="entry name" value="INNER MEMBRANE PROTEIN CRED"/>
    <property type="match status" value="1"/>
</dbReference>
<dbReference type="Pfam" id="PF06123">
    <property type="entry name" value="CreD"/>
    <property type="match status" value="1"/>
</dbReference>
<keyword evidence="2" id="KW-1133">Transmembrane helix</keyword>
<name>A0ABU3BQT3_9BACT</name>
<keyword evidence="2" id="KW-0472">Membrane</keyword>
<dbReference type="Proteomes" id="UP001267426">
    <property type="component" value="Unassembled WGS sequence"/>
</dbReference>
<accession>A0ABU3BQT3</accession>
<sequence length="465" mass="49229">MIKRLLAIAFIFLCCSLAWVFLGSTVVHRTQASDSAVRSDVGEMWGGPQVQRAPSFARLDDVTGVETRTEPTGEPDGSTRTVTERVTRTVRTAAPLQSSDVTADLDLEQRQRGLLWVPTYAVRFDGSYRVQNDGDEAGRFAFAFPLPDRSPVVTDLALDVDGGAVEVDAAGGALGHEVELEPGESAVFRVRYGSQGVETWRYALSSGGAVVSNETDRYGEPAPPRPAAAGGVATARDVRLVVTTDADGIDFPAGTLAPTAKARDGGGWRLVWDYGTLVASADLGVALPQRLNPGPWVSRVTFFAPVSLFLFFFAVFVLSLLRGVRLHPMHYFFLGAACFAFHLLLAYLVDVVSVGAAMVVASAVSLALVVSYVRLVAGLRFALVEVGGAQAVYLVAFAATFFLEGFTGLAITLLSVATLFVTMQATGRLDWEAVLAKPETSAGDGVASAGPGGAARRVRPAPEPA</sequence>